<gene>
    <name evidence="2" type="ORF">E6K72_02905</name>
</gene>
<dbReference type="Pfam" id="PF07676">
    <property type="entry name" value="PD40"/>
    <property type="match status" value="2"/>
</dbReference>
<sequence length="312" mass="33247">MLGDAMKSTPCVLVPLRWATPAIALVAATGLLVGCSPSSRVTPPVTTQPADTAPAWSPDGNWIAYAHFAPDHSDTSGLYVADTAGSQLRLIASGHPRSVDWSPDSRSIVYDDETGIHVVRRDGDSTRTIYAGGSFPSWSPDGSTIAFDTGRHIWLMSPTGADLRQASDAFPVRMPDWSEDGQRLVVVQYPQSAPSGELAVIQLADGMSHLITSNANVDQYPRWSPVGGMIVWSHWAQTSLGANRPEVWLADTSGIGPHRLVEADAQPAWHPGGRAVVFSKQASGALRLFVINIDGTGLRQLLTAAPPRACAP</sequence>
<evidence type="ECO:0000313" key="3">
    <source>
        <dbReference type="Proteomes" id="UP000317716"/>
    </source>
</evidence>
<evidence type="ECO:0000256" key="1">
    <source>
        <dbReference type="ARBA" id="ARBA00009820"/>
    </source>
</evidence>
<evidence type="ECO:0000313" key="2">
    <source>
        <dbReference type="EMBL" id="TMQ58182.1"/>
    </source>
</evidence>
<dbReference type="Proteomes" id="UP000317716">
    <property type="component" value="Unassembled WGS sequence"/>
</dbReference>
<dbReference type="EMBL" id="VBOS01000088">
    <property type="protein sequence ID" value="TMQ58182.1"/>
    <property type="molecule type" value="Genomic_DNA"/>
</dbReference>
<comment type="similarity">
    <text evidence="1">Belongs to the TolB family.</text>
</comment>
<dbReference type="PROSITE" id="PS51257">
    <property type="entry name" value="PROKAR_LIPOPROTEIN"/>
    <property type="match status" value="1"/>
</dbReference>
<evidence type="ECO:0008006" key="4">
    <source>
        <dbReference type="Google" id="ProtNLM"/>
    </source>
</evidence>
<reference evidence="2 3" key="1">
    <citation type="journal article" date="2019" name="Nat. Microbiol.">
        <title>Mediterranean grassland soil C-N compound turnover is dependent on rainfall and depth, and is mediated by genomically divergent microorganisms.</title>
        <authorList>
            <person name="Diamond S."/>
            <person name="Andeer P.F."/>
            <person name="Li Z."/>
            <person name="Crits-Christoph A."/>
            <person name="Burstein D."/>
            <person name="Anantharaman K."/>
            <person name="Lane K.R."/>
            <person name="Thomas B.C."/>
            <person name="Pan C."/>
            <person name="Northen T.R."/>
            <person name="Banfield J.F."/>
        </authorList>
    </citation>
    <scope>NUCLEOTIDE SEQUENCE [LARGE SCALE GENOMIC DNA]</scope>
    <source>
        <strain evidence="2">WS_2</strain>
    </source>
</reference>
<organism evidence="2 3">
    <name type="scientific">Eiseniibacteriota bacterium</name>
    <dbReference type="NCBI Taxonomy" id="2212470"/>
    <lineage>
        <taxon>Bacteria</taxon>
        <taxon>Candidatus Eiseniibacteriota</taxon>
    </lineage>
</organism>
<dbReference type="InterPro" id="IPR011659">
    <property type="entry name" value="WD40"/>
</dbReference>
<dbReference type="PANTHER" id="PTHR36842:SF1">
    <property type="entry name" value="PROTEIN TOLB"/>
    <property type="match status" value="1"/>
</dbReference>
<protein>
    <recommendedName>
        <fullName evidence="4">Dipeptidylpeptidase IV N-terminal domain-containing protein</fullName>
    </recommendedName>
</protein>
<accession>A0A538T3H0</accession>
<name>A0A538T3H0_UNCEI</name>
<dbReference type="SUPFAM" id="SSF82171">
    <property type="entry name" value="DPP6 N-terminal domain-like"/>
    <property type="match status" value="1"/>
</dbReference>
<dbReference type="InterPro" id="IPR011042">
    <property type="entry name" value="6-blade_b-propeller_TolB-like"/>
</dbReference>
<proteinExistence type="inferred from homology"/>
<dbReference type="AlphaFoldDB" id="A0A538T3H0"/>
<comment type="caution">
    <text evidence="2">The sequence shown here is derived from an EMBL/GenBank/DDBJ whole genome shotgun (WGS) entry which is preliminary data.</text>
</comment>
<dbReference type="Gene3D" id="2.120.10.30">
    <property type="entry name" value="TolB, C-terminal domain"/>
    <property type="match status" value="2"/>
</dbReference>
<dbReference type="PANTHER" id="PTHR36842">
    <property type="entry name" value="PROTEIN TOLB HOMOLOG"/>
    <property type="match status" value="1"/>
</dbReference>